<sequence length="140" mass="16702">MPIDAWERKIWMGPSSTQKEENYVVYNHLCKSEQTLIDSIIAFNDRTIRLDSIKKYPDSYCRSFFRRSIILNKDYREEANGSDIIYDHFDKRILSFEWRIVNDTVYVDFFDKRCKVPLTGVDKDAISISKLFGLIEKEQR</sequence>
<reference evidence="2" key="1">
    <citation type="submission" date="2016-11" db="EMBL/GenBank/DDBJ databases">
        <authorList>
            <person name="Varghese N."/>
            <person name="Submissions S."/>
        </authorList>
    </citation>
    <scope>NUCLEOTIDE SEQUENCE [LARGE SCALE GENOMIC DNA]</scope>
    <source>
        <strain evidence="2">DSM 26884</strain>
    </source>
</reference>
<organism evidence="1 2">
    <name type="scientific">Bacteroides stercorirosoris</name>
    <dbReference type="NCBI Taxonomy" id="871324"/>
    <lineage>
        <taxon>Bacteria</taxon>
        <taxon>Pseudomonadati</taxon>
        <taxon>Bacteroidota</taxon>
        <taxon>Bacteroidia</taxon>
        <taxon>Bacteroidales</taxon>
        <taxon>Bacteroidaceae</taxon>
        <taxon>Bacteroides</taxon>
    </lineage>
</organism>
<proteinExistence type="predicted"/>
<dbReference type="EMBL" id="FQZN01000005">
    <property type="protein sequence ID" value="SHI65324.1"/>
    <property type="molecule type" value="Genomic_DNA"/>
</dbReference>
<evidence type="ECO:0000313" key="1">
    <source>
        <dbReference type="EMBL" id="SHI65324.1"/>
    </source>
</evidence>
<evidence type="ECO:0000313" key="2">
    <source>
        <dbReference type="Proteomes" id="UP000184192"/>
    </source>
</evidence>
<accession>A0A1M6CWX7</accession>
<gene>
    <name evidence="1" type="ORF">SAMN05444350_10585</name>
</gene>
<keyword evidence="2" id="KW-1185">Reference proteome</keyword>
<protein>
    <submittedName>
        <fullName evidence="1">Uncharacterized protein</fullName>
    </submittedName>
</protein>
<name>A0A1M6CWX7_9BACE</name>
<dbReference type="AlphaFoldDB" id="A0A1M6CWX7"/>
<dbReference type="Proteomes" id="UP000184192">
    <property type="component" value="Unassembled WGS sequence"/>
</dbReference>